<keyword evidence="2" id="KW-0677">Repeat</keyword>
<dbReference type="OrthoDB" id="10251809at2759"/>
<sequence length="835" mass="91798">MPSVPGLTRLLPQHGGSLNGAFTTTNCKRTGQEQLFMVPASVHLMFYEAEEKNGSQSLEMMHGNTLPRDQSDHSPREVSDVSSSDQSWSLLEEVQSRTKSLATEIKVVERTIEAVSSKVDLVETKIDQNQEVLLARLAACLDRIEKPCRENQAEQHVPDEKYQILLQKVAALEADSARKMEESQKQIRDLQEIVAEMKADQLTPPGPTHKTFYVHWKNIAPGGYVIAELAFFNWPLSMTAGKLLEEVVCRLSRRSEGKDCDLQKKLKEGKPLLMLGDVGGSSASRARAPSKGVDFEEALGDDVPMELWTRQLRGSFHRSVLAFPPKPRSGCTWTALGAGRLLLLGGRSQGRCLADVHILQLQGPKMPSKTDRSPKSEDRGEDSDSEAEAIFFASYRAACGSGKPPKAQKSPQEMVKRRGSDSETDSEEEPERSKMSNLSRAMPCSTQEVLAMASQVKKNTKPQREEPKGLPAQSRRKSGGDDFPEARWRQPQALEEHTPPRPRAGHSAVLQVPVLCGETPAVLVYGGLGDGGLPLGDTYELRILETEDQSLEFVWSLLDAGGKEHCETAPWEHQSAPRPRACHSAVFWSGSQRSMVVFGGLGMGLEGEPKAQGDCWLYLVSQRSAQAVGGWKRPTLTGGAPARRWGHGACMVGDAMLICGGMDATGQLGDCWLLQLQSMRWEQLETSIPKELGRCQALWSSSEQAAVIWSCHGSWCFVPGKEPEKEKSTNASPWSSKFPKLDDLRLPLADAMAPAPAVGTPKASLPPVRAGPWKACRGEAEAFHQSWPQQVTPRKEKRSVNSAVGRERPRKASREVQGRELGPVKPPRARPPMKC</sequence>
<protein>
    <recommendedName>
        <fullName evidence="7">LOV domain-containing protein</fullName>
    </recommendedName>
</protein>
<feature type="region of interest" description="Disordered" evidence="3">
    <location>
        <begin position="59"/>
        <end position="85"/>
    </location>
</feature>
<dbReference type="EMBL" id="CAMXCT010006610">
    <property type="protein sequence ID" value="CAI4016900.1"/>
    <property type="molecule type" value="Genomic_DNA"/>
</dbReference>
<accession>A0A9P1GK16</accession>
<feature type="compositionally biased region" description="Basic and acidic residues" evidence="3">
    <location>
        <begin position="368"/>
        <end position="378"/>
    </location>
</feature>
<feature type="region of interest" description="Disordered" evidence="3">
    <location>
        <begin position="399"/>
        <end position="442"/>
    </location>
</feature>
<evidence type="ECO:0000313" key="4">
    <source>
        <dbReference type="EMBL" id="CAI4016900.1"/>
    </source>
</evidence>
<dbReference type="PANTHER" id="PTHR46093:SF3">
    <property type="entry name" value="ACYL-COA-BINDING DOMAIN-CONTAINING PROTEIN 4"/>
    <property type="match status" value="1"/>
</dbReference>
<evidence type="ECO:0000256" key="1">
    <source>
        <dbReference type="ARBA" id="ARBA00022441"/>
    </source>
</evidence>
<proteinExistence type="predicted"/>
<feature type="region of interest" description="Disordered" evidence="3">
    <location>
        <begin position="455"/>
        <end position="486"/>
    </location>
</feature>
<feature type="compositionally biased region" description="Basic and acidic residues" evidence="3">
    <location>
        <begin position="805"/>
        <end position="818"/>
    </location>
</feature>
<dbReference type="EMBL" id="CAMXCT020006610">
    <property type="protein sequence ID" value="CAL1170275.1"/>
    <property type="molecule type" value="Genomic_DNA"/>
</dbReference>
<dbReference type="SUPFAM" id="SSF117281">
    <property type="entry name" value="Kelch motif"/>
    <property type="match status" value="1"/>
</dbReference>
<organism evidence="4">
    <name type="scientific">Cladocopium goreaui</name>
    <dbReference type="NCBI Taxonomy" id="2562237"/>
    <lineage>
        <taxon>Eukaryota</taxon>
        <taxon>Sar</taxon>
        <taxon>Alveolata</taxon>
        <taxon>Dinophyceae</taxon>
        <taxon>Suessiales</taxon>
        <taxon>Symbiodiniaceae</taxon>
        <taxon>Cladocopium</taxon>
    </lineage>
</organism>
<evidence type="ECO:0000313" key="5">
    <source>
        <dbReference type="EMBL" id="CAL4804212.1"/>
    </source>
</evidence>
<gene>
    <name evidence="4" type="ORF">C1SCF055_LOCUS41591</name>
</gene>
<dbReference type="Pfam" id="PF24681">
    <property type="entry name" value="Kelch_KLHDC2_KLHL20_DRC7"/>
    <property type="match status" value="1"/>
</dbReference>
<evidence type="ECO:0000256" key="3">
    <source>
        <dbReference type="SAM" id="MobiDB-lite"/>
    </source>
</evidence>
<evidence type="ECO:0000256" key="2">
    <source>
        <dbReference type="ARBA" id="ARBA00022737"/>
    </source>
</evidence>
<keyword evidence="6" id="KW-1185">Reference proteome</keyword>
<keyword evidence="1" id="KW-0880">Kelch repeat</keyword>
<name>A0A9P1GK16_9DINO</name>
<reference evidence="4" key="1">
    <citation type="submission" date="2022-10" db="EMBL/GenBank/DDBJ databases">
        <authorList>
            <person name="Chen Y."/>
            <person name="Dougan E. K."/>
            <person name="Chan C."/>
            <person name="Rhodes N."/>
            <person name="Thang M."/>
        </authorList>
    </citation>
    <scope>NUCLEOTIDE SEQUENCE</scope>
</reference>
<dbReference type="InterPro" id="IPR015915">
    <property type="entry name" value="Kelch-typ_b-propeller"/>
</dbReference>
<dbReference type="AlphaFoldDB" id="A0A9P1GK16"/>
<dbReference type="Proteomes" id="UP001152797">
    <property type="component" value="Unassembled WGS sequence"/>
</dbReference>
<evidence type="ECO:0000313" key="6">
    <source>
        <dbReference type="Proteomes" id="UP001152797"/>
    </source>
</evidence>
<dbReference type="EMBL" id="CAMXCT030006610">
    <property type="protein sequence ID" value="CAL4804212.1"/>
    <property type="molecule type" value="Genomic_DNA"/>
</dbReference>
<feature type="region of interest" description="Disordered" evidence="3">
    <location>
        <begin position="363"/>
        <end position="385"/>
    </location>
</feature>
<evidence type="ECO:0008006" key="7">
    <source>
        <dbReference type="Google" id="ProtNLM"/>
    </source>
</evidence>
<dbReference type="Gene3D" id="2.120.10.80">
    <property type="entry name" value="Kelch-type beta propeller"/>
    <property type="match status" value="1"/>
</dbReference>
<feature type="region of interest" description="Disordered" evidence="3">
    <location>
        <begin position="779"/>
        <end position="835"/>
    </location>
</feature>
<feature type="compositionally biased region" description="Basic and acidic residues" evidence="3">
    <location>
        <begin position="69"/>
        <end position="79"/>
    </location>
</feature>
<dbReference type="PANTHER" id="PTHR46093">
    <property type="entry name" value="ACYL-COA-BINDING DOMAIN-CONTAINING PROTEIN 5"/>
    <property type="match status" value="1"/>
</dbReference>
<reference evidence="5 6" key="2">
    <citation type="submission" date="2024-05" db="EMBL/GenBank/DDBJ databases">
        <authorList>
            <person name="Chen Y."/>
            <person name="Shah S."/>
            <person name="Dougan E. K."/>
            <person name="Thang M."/>
            <person name="Chan C."/>
        </authorList>
    </citation>
    <scope>NUCLEOTIDE SEQUENCE [LARGE SCALE GENOMIC DNA]</scope>
</reference>
<comment type="caution">
    <text evidence="4">The sequence shown here is derived from an EMBL/GenBank/DDBJ whole genome shotgun (WGS) entry which is preliminary data.</text>
</comment>